<keyword evidence="2" id="KW-1185">Reference proteome</keyword>
<dbReference type="RefSeq" id="WP_079557362.1">
    <property type="nucleotide sequence ID" value="NZ_CP021904.1"/>
</dbReference>
<dbReference type="NCBIfam" id="TIGR04256">
    <property type="entry name" value="GxxExxY"/>
    <property type="match status" value="1"/>
</dbReference>
<protein>
    <submittedName>
        <fullName evidence="1">GxxExxY protein</fullName>
    </submittedName>
</protein>
<proteinExistence type="predicted"/>
<evidence type="ECO:0000313" key="2">
    <source>
        <dbReference type="Proteomes" id="UP000191055"/>
    </source>
</evidence>
<dbReference type="OrthoDB" id="1119698at2"/>
<dbReference type="Pfam" id="PF13366">
    <property type="entry name" value="PDDEXK_3"/>
    <property type="match status" value="1"/>
</dbReference>
<dbReference type="KEGG" id="asx:CDL62_09830"/>
<dbReference type="AlphaFoldDB" id="A0A1T5FJC3"/>
<accession>A0A1T5FJC3</accession>
<reference evidence="1 2" key="1">
    <citation type="submission" date="2017-02" db="EMBL/GenBank/DDBJ databases">
        <authorList>
            <person name="Peterson S.W."/>
        </authorList>
    </citation>
    <scope>NUCLEOTIDE SEQUENCE [LARGE SCALE GENOMIC DNA]</scope>
    <source>
        <strain evidence="1 2">DSM 24412</strain>
    </source>
</reference>
<gene>
    <name evidence="1" type="ORF">SAMN03080601_01599</name>
</gene>
<dbReference type="InterPro" id="IPR026350">
    <property type="entry name" value="GxxExxY"/>
</dbReference>
<dbReference type="Proteomes" id="UP000191055">
    <property type="component" value="Unassembled WGS sequence"/>
</dbReference>
<evidence type="ECO:0000313" key="1">
    <source>
        <dbReference type="EMBL" id="SKB96176.1"/>
    </source>
</evidence>
<dbReference type="STRING" id="889453.SAMN03080601_01599"/>
<sequence length="123" mass="13732">MNLNSLTYDIIGCAYKVHSQLGPGLLESTYEVCLEYELSKNGFSVARQVALPVVYDEIKLEAGYRIDLMVNDTIIIEIKSVDALAAIHTAQVLTYLKLSNKKLGLLINFNETDLKKGIKRLVL</sequence>
<name>A0A1T5FJC3_9BACT</name>
<organism evidence="1 2">
    <name type="scientific">Alkalitalea saponilacus</name>
    <dbReference type="NCBI Taxonomy" id="889453"/>
    <lineage>
        <taxon>Bacteria</taxon>
        <taxon>Pseudomonadati</taxon>
        <taxon>Bacteroidota</taxon>
        <taxon>Bacteroidia</taxon>
        <taxon>Marinilabiliales</taxon>
        <taxon>Marinilabiliaceae</taxon>
        <taxon>Alkalitalea</taxon>
    </lineage>
</organism>
<dbReference type="EMBL" id="FUYV01000008">
    <property type="protein sequence ID" value="SKB96176.1"/>
    <property type="molecule type" value="Genomic_DNA"/>
</dbReference>